<feature type="compositionally biased region" description="Basic and acidic residues" evidence="1">
    <location>
        <begin position="294"/>
        <end position="308"/>
    </location>
</feature>
<evidence type="ECO:0000313" key="4">
    <source>
        <dbReference type="Proteomes" id="UP000248925"/>
    </source>
</evidence>
<dbReference type="InterPro" id="IPR002931">
    <property type="entry name" value="Transglutaminase-like"/>
</dbReference>
<dbReference type="Pfam" id="PF01841">
    <property type="entry name" value="Transglut_core"/>
    <property type="match status" value="1"/>
</dbReference>
<reference evidence="3 4" key="1">
    <citation type="journal article" date="2018" name="Sci. Rep.">
        <title>Rhizobium tumorigenes sp. nov., a novel plant tumorigenic bacterium isolated from cane gall tumors on thornless blackberry.</title>
        <authorList>
            <person name="Kuzmanovi N."/>
            <person name="Smalla K."/>
            <person name="Gronow S."/>
            <person name="PuBawska J."/>
        </authorList>
    </citation>
    <scope>NUCLEOTIDE SEQUENCE [LARGE SCALE GENOMIC DNA]</scope>
    <source>
        <strain evidence="3 4">CCBAU 85046</strain>
    </source>
</reference>
<sequence length="314" mass="35500">MTIFSVRHITAYRYRRPVEFGQHRLMFRPRDSFDQRLLDATLIVDPGPSHVRWIHDVFGNCVALVDISRPASELHFETRIRLDHTAQVALDLQIDDEALSYPFAYEADEVADLEPTITRHYPDANDEVGQWARRFVRIGRPTETGHLLMTMCYAIHESFGYTRRLERGTQTPLQTLELRRGTCRDFALLMMEGARSLGLAARFVTGYVYVPDRDGSSIRGGGSTHAWCQIYLPGAGWVEFDPTNGIVGNRDLIRVGVARDPRQAIPLTGSYDGEATDYLDMSVQVNVTTGDAAGDSRKTDSRQMEHSSRIGVHR</sequence>
<organism evidence="3 4">
    <name type="scientific">Rhizobium tubonense</name>
    <dbReference type="NCBI Taxonomy" id="484088"/>
    <lineage>
        <taxon>Bacteria</taxon>
        <taxon>Pseudomonadati</taxon>
        <taxon>Pseudomonadota</taxon>
        <taxon>Alphaproteobacteria</taxon>
        <taxon>Hyphomicrobiales</taxon>
        <taxon>Rhizobiaceae</taxon>
        <taxon>Rhizobium/Agrobacterium group</taxon>
        <taxon>Rhizobium</taxon>
    </lineage>
</organism>
<dbReference type="SUPFAM" id="SSF54001">
    <property type="entry name" value="Cysteine proteinases"/>
    <property type="match status" value="1"/>
</dbReference>
<protein>
    <submittedName>
        <fullName evidence="3">Transglutaminase</fullName>
    </submittedName>
</protein>
<evidence type="ECO:0000259" key="2">
    <source>
        <dbReference type="SMART" id="SM00460"/>
    </source>
</evidence>
<dbReference type="InterPro" id="IPR013589">
    <property type="entry name" value="Bac_transglu_N"/>
</dbReference>
<dbReference type="AlphaFoldDB" id="A0A2W4CBT0"/>
<dbReference type="Pfam" id="PF08379">
    <property type="entry name" value="Bact_transglu_N"/>
    <property type="match status" value="1"/>
</dbReference>
<feature type="domain" description="Transglutaminase-like" evidence="2">
    <location>
        <begin position="175"/>
        <end position="244"/>
    </location>
</feature>
<accession>A0A2W4CBT0</accession>
<dbReference type="SMART" id="SM00460">
    <property type="entry name" value="TGc"/>
    <property type="match status" value="1"/>
</dbReference>
<dbReference type="PANTHER" id="PTHR33490:SF1">
    <property type="entry name" value="SLL1233 PROTEIN"/>
    <property type="match status" value="1"/>
</dbReference>
<name>A0A2W4CBT0_9HYPH</name>
<dbReference type="Proteomes" id="UP000248925">
    <property type="component" value="Unassembled WGS sequence"/>
</dbReference>
<dbReference type="Gene3D" id="3.10.620.30">
    <property type="match status" value="1"/>
</dbReference>
<proteinExistence type="predicted"/>
<dbReference type="OrthoDB" id="9804023at2"/>
<dbReference type="PANTHER" id="PTHR33490">
    <property type="entry name" value="BLR5614 PROTEIN-RELATED"/>
    <property type="match status" value="1"/>
</dbReference>
<keyword evidence="4" id="KW-1185">Reference proteome</keyword>
<evidence type="ECO:0000313" key="3">
    <source>
        <dbReference type="EMBL" id="PZM10732.1"/>
    </source>
</evidence>
<comment type="caution">
    <text evidence="3">The sequence shown here is derived from an EMBL/GenBank/DDBJ whole genome shotgun (WGS) entry which is preliminary data.</text>
</comment>
<feature type="region of interest" description="Disordered" evidence="1">
    <location>
        <begin position="290"/>
        <end position="314"/>
    </location>
</feature>
<dbReference type="InterPro" id="IPR038765">
    <property type="entry name" value="Papain-like_cys_pep_sf"/>
</dbReference>
<gene>
    <name evidence="3" type="ORF">CPY51_22060</name>
</gene>
<dbReference type="RefSeq" id="WP_111162399.1">
    <property type="nucleotide sequence ID" value="NZ_PCDP01000045.1"/>
</dbReference>
<dbReference type="EMBL" id="PCDP01000045">
    <property type="protein sequence ID" value="PZM10732.1"/>
    <property type="molecule type" value="Genomic_DNA"/>
</dbReference>
<evidence type="ECO:0000256" key="1">
    <source>
        <dbReference type="SAM" id="MobiDB-lite"/>
    </source>
</evidence>